<dbReference type="Gene3D" id="6.10.340.10">
    <property type="match status" value="1"/>
</dbReference>
<evidence type="ECO:0000256" key="1">
    <source>
        <dbReference type="ARBA" id="ARBA00004651"/>
    </source>
</evidence>
<evidence type="ECO:0000313" key="10">
    <source>
        <dbReference type="EMBL" id="SUA63236.1"/>
    </source>
</evidence>
<comment type="subcellular location">
    <subcellularLocation>
        <location evidence="1">Cell membrane</location>
        <topology evidence="1">Multi-pass membrane protein</topology>
    </subcellularLocation>
</comment>
<keyword evidence="3" id="KW-0597">Phosphoprotein</keyword>
<dbReference type="Gene3D" id="3.30.565.10">
    <property type="entry name" value="Histidine kinase-like ATPase, C-terminal domain"/>
    <property type="match status" value="1"/>
</dbReference>
<dbReference type="InterPro" id="IPR050640">
    <property type="entry name" value="Bact_2-comp_sensor_kinase"/>
</dbReference>
<dbReference type="InterPro" id="IPR003594">
    <property type="entry name" value="HATPase_dom"/>
</dbReference>
<dbReference type="Pfam" id="PF00672">
    <property type="entry name" value="HAMP"/>
    <property type="match status" value="1"/>
</dbReference>
<evidence type="ECO:0000256" key="4">
    <source>
        <dbReference type="ARBA" id="ARBA00022679"/>
    </source>
</evidence>
<gene>
    <name evidence="10" type="primary">ypdA_3</name>
    <name evidence="10" type="ORF">NCTC10343_00597</name>
</gene>
<dbReference type="RefSeq" id="WP_019686033.1">
    <property type="nucleotide sequence ID" value="NZ_CP036496.1"/>
</dbReference>
<proteinExistence type="predicted"/>
<evidence type="ECO:0000256" key="8">
    <source>
        <dbReference type="SAM" id="Phobius"/>
    </source>
</evidence>
<organism evidence="10 11">
    <name type="scientific">Paenibacillus polymyxa</name>
    <name type="common">Bacillus polymyxa</name>
    <dbReference type="NCBI Taxonomy" id="1406"/>
    <lineage>
        <taxon>Bacteria</taxon>
        <taxon>Bacillati</taxon>
        <taxon>Bacillota</taxon>
        <taxon>Bacilli</taxon>
        <taxon>Bacillales</taxon>
        <taxon>Paenibacillaceae</taxon>
        <taxon>Paenibacillus</taxon>
    </lineage>
</organism>
<feature type="transmembrane region" description="Helical" evidence="8">
    <location>
        <begin position="291"/>
        <end position="317"/>
    </location>
</feature>
<dbReference type="AlphaFoldDB" id="A0A378XQF7"/>
<dbReference type="GO" id="GO:0000155">
    <property type="term" value="F:phosphorelay sensor kinase activity"/>
    <property type="evidence" value="ECO:0007669"/>
    <property type="project" value="InterPro"/>
</dbReference>
<dbReference type="EMBL" id="UGSC01000001">
    <property type="protein sequence ID" value="SUA63236.1"/>
    <property type="molecule type" value="Genomic_DNA"/>
</dbReference>
<name>A0A378XQF7_PAEPO</name>
<dbReference type="InterPro" id="IPR036890">
    <property type="entry name" value="HATPase_C_sf"/>
</dbReference>
<feature type="domain" description="HAMP" evidence="9">
    <location>
        <begin position="315"/>
        <end position="367"/>
    </location>
</feature>
<reference evidence="10 11" key="1">
    <citation type="submission" date="2018-06" db="EMBL/GenBank/DDBJ databases">
        <authorList>
            <consortium name="Pathogen Informatics"/>
            <person name="Doyle S."/>
        </authorList>
    </citation>
    <scope>NUCLEOTIDE SEQUENCE [LARGE SCALE GENOMIC DNA]</scope>
    <source>
        <strain evidence="10 11">NCTC10343</strain>
    </source>
</reference>
<dbReference type="Pfam" id="PF02518">
    <property type="entry name" value="HATPase_c"/>
    <property type="match status" value="1"/>
</dbReference>
<dbReference type="PROSITE" id="PS50885">
    <property type="entry name" value="HAMP"/>
    <property type="match status" value="1"/>
</dbReference>
<evidence type="ECO:0000256" key="2">
    <source>
        <dbReference type="ARBA" id="ARBA00022475"/>
    </source>
</evidence>
<evidence type="ECO:0000256" key="3">
    <source>
        <dbReference type="ARBA" id="ARBA00022553"/>
    </source>
</evidence>
<keyword evidence="4" id="KW-0808">Transferase</keyword>
<evidence type="ECO:0000256" key="7">
    <source>
        <dbReference type="SAM" id="Coils"/>
    </source>
</evidence>
<dbReference type="Pfam" id="PF06580">
    <property type="entry name" value="His_kinase"/>
    <property type="match status" value="1"/>
</dbReference>
<dbReference type="PANTHER" id="PTHR34220">
    <property type="entry name" value="SENSOR HISTIDINE KINASE YPDA"/>
    <property type="match status" value="1"/>
</dbReference>
<dbReference type="InterPro" id="IPR003660">
    <property type="entry name" value="HAMP_dom"/>
</dbReference>
<dbReference type="InterPro" id="IPR010559">
    <property type="entry name" value="Sig_transdc_His_kin_internal"/>
</dbReference>
<dbReference type="PANTHER" id="PTHR34220:SF7">
    <property type="entry name" value="SENSOR HISTIDINE KINASE YPDA"/>
    <property type="match status" value="1"/>
</dbReference>
<accession>A0A378XQF7</accession>
<protein>
    <submittedName>
        <fullName evidence="10">Signal transduction protein with a C-terminal ATPase domain</fullName>
    </submittedName>
</protein>
<keyword evidence="7" id="KW-0175">Coiled coil</keyword>
<keyword evidence="5" id="KW-0418">Kinase</keyword>
<dbReference type="SUPFAM" id="SSF158472">
    <property type="entry name" value="HAMP domain-like"/>
    <property type="match status" value="1"/>
</dbReference>
<feature type="coiled-coil region" evidence="7">
    <location>
        <begin position="355"/>
        <end position="382"/>
    </location>
</feature>
<keyword evidence="8" id="KW-1133">Transmembrane helix</keyword>
<dbReference type="GO" id="GO:0005886">
    <property type="term" value="C:plasma membrane"/>
    <property type="evidence" value="ECO:0007669"/>
    <property type="project" value="UniProtKB-SubCell"/>
</dbReference>
<evidence type="ECO:0000256" key="5">
    <source>
        <dbReference type="ARBA" id="ARBA00022777"/>
    </source>
</evidence>
<dbReference type="GeneID" id="93349418"/>
<evidence type="ECO:0000313" key="11">
    <source>
        <dbReference type="Proteomes" id="UP000254400"/>
    </source>
</evidence>
<dbReference type="SMART" id="SM00304">
    <property type="entry name" value="HAMP"/>
    <property type="match status" value="1"/>
</dbReference>
<dbReference type="CDD" id="cd06225">
    <property type="entry name" value="HAMP"/>
    <property type="match status" value="1"/>
</dbReference>
<keyword evidence="6 8" id="KW-0472">Membrane</keyword>
<dbReference type="Proteomes" id="UP000254400">
    <property type="component" value="Unassembled WGS sequence"/>
</dbReference>
<dbReference type="SUPFAM" id="SSF55874">
    <property type="entry name" value="ATPase domain of HSP90 chaperone/DNA topoisomerase II/histidine kinase"/>
    <property type="match status" value="1"/>
</dbReference>
<evidence type="ECO:0000256" key="6">
    <source>
        <dbReference type="ARBA" id="ARBA00023136"/>
    </source>
</evidence>
<evidence type="ECO:0000259" key="9">
    <source>
        <dbReference type="PROSITE" id="PS50885"/>
    </source>
</evidence>
<keyword evidence="2" id="KW-1003">Cell membrane</keyword>
<sequence>MFFIRMMNDMKLRKKMTLTFISVAVLPLLLCGLFLTGKLREAVIRDAFMQVSNNVERVRNRTEELIKVPLDISYRLTNDNRMKMVASQKYDSYIEVIQAYREYTGIRDYLQLYKEISGIRVYVSNPGALNNWEFIQPDERITTADWYKEAIEQKGLAGWNLIKDERDDADYLSLIRSFAVNSLGQKGVLVINVSKRQLNSILDQESFPTLIVDNRNQIVASNEAELFGKNLSEIHVDENILYQQEGSYNTLINGKASKVVIANLTPQNSWNGLRIISVFSVSEITRDANQVIWLGGVVITASLIFAALLIYASASLLSRRILRLSKHMTQVGAGSWQTYLHIDGKDEVGLLSREFNALVNNVNHLVQEVQETNRQKSLVEQRQNEIKFKMLASQINPHFLFNSLESIRMEAHIRKQDDIAKAVWQLSALLRSSLEAGNDKIPLRKELERVCCYLDLQKFRYEERLEYRLTVDPDLEEMLVPPLIIQPLVENSIVHGLDNQAEGAVIEVKVKEIPEGVRVMVCDNGAGFTGDRLALVREELAASVHEQEVQRIGLRNVNDRLVLLYGTSSALSIESQPGKGTCIQFFIPGGESK</sequence>
<keyword evidence="8" id="KW-0812">Transmembrane</keyword>